<dbReference type="Proteomes" id="UP000243542">
    <property type="component" value="Unassembled WGS sequence"/>
</dbReference>
<keyword evidence="3" id="KW-0732">Signal</keyword>
<dbReference type="EMBL" id="PDJK01000002">
    <property type="protein sequence ID" value="PFG46970.1"/>
    <property type="molecule type" value="Genomic_DNA"/>
</dbReference>
<evidence type="ECO:0000256" key="3">
    <source>
        <dbReference type="SAM" id="SignalP"/>
    </source>
</evidence>
<dbReference type="InterPro" id="IPR036813">
    <property type="entry name" value="Tachylectin2_sf"/>
</dbReference>
<comment type="similarity">
    <text evidence="1">Belongs to the peptidase S1 family.</text>
</comment>
<evidence type="ECO:0000313" key="6">
    <source>
        <dbReference type="Proteomes" id="UP000243542"/>
    </source>
</evidence>
<keyword evidence="6" id="KW-1185">Reference proteome</keyword>
<dbReference type="InterPro" id="IPR043504">
    <property type="entry name" value="Peptidase_S1_PA_chymotrypsin"/>
</dbReference>
<dbReference type="PROSITE" id="PS50240">
    <property type="entry name" value="TRYPSIN_DOM"/>
    <property type="match status" value="1"/>
</dbReference>
<feature type="chain" id="PRO_5039696008" evidence="3">
    <location>
        <begin position="31"/>
        <end position="488"/>
    </location>
</feature>
<dbReference type="GO" id="GO:0006508">
    <property type="term" value="P:proteolysis"/>
    <property type="evidence" value="ECO:0007669"/>
    <property type="project" value="InterPro"/>
</dbReference>
<dbReference type="RefSeq" id="WP_098510951.1">
    <property type="nucleotide sequence ID" value="NZ_JBIAKZ010000022.1"/>
</dbReference>
<feature type="domain" description="Peptidase S1" evidence="4">
    <location>
        <begin position="37"/>
        <end position="240"/>
    </location>
</feature>
<dbReference type="AlphaFoldDB" id="A0A2A9F8Y5"/>
<evidence type="ECO:0000313" key="5">
    <source>
        <dbReference type="EMBL" id="PFG46970.1"/>
    </source>
</evidence>
<evidence type="ECO:0000259" key="4">
    <source>
        <dbReference type="PROSITE" id="PS50240"/>
    </source>
</evidence>
<keyword evidence="2" id="KW-1015">Disulfide bond</keyword>
<dbReference type="InterPro" id="IPR001254">
    <property type="entry name" value="Trypsin_dom"/>
</dbReference>
<dbReference type="SUPFAM" id="SSF50494">
    <property type="entry name" value="Trypsin-like serine proteases"/>
    <property type="match status" value="1"/>
</dbReference>
<proteinExistence type="inferred from homology"/>
<dbReference type="InterPro" id="IPR023294">
    <property type="entry name" value="Tachylectin2"/>
</dbReference>
<feature type="signal peptide" evidence="3">
    <location>
        <begin position="1"/>
        <end position="30"/>
    </location>
</feature>
<dbReference type="PRINTS" id="PR00722">
    <property type="entry name" value="CHYMOTRYPSIN"/>
</dbReference>
<gene>
    <name evidence="5" type="ORF">ATK36_1977</name>
</gene>
<dbReference type="Gene3D" id="2.115.10.10">
    <property type="entry name" value="Tachylectin 2"/>
    <property type="match status" value="1"/>
</dbReference>
<organism evidence="5 6">
    <name type="scientific">Amycolatopsis sulphurea</name>
    <dbReference type="NCBI Taxonomy" id="76022"/>
    <lineage>
        <taxon>Bacteria</taxon>
        <taxon>Bacillati</taxon>
        <taxon>Actinomycetota</taxon>
        <taxon>Actinomycetes</taxon>
        <taxon>Pseudonocardiales</taxon>
        <taxon>Pseudonocardiaceae</taxon>
        <taxon>Amycolatopsis</taxon>
    </lineage>
</organism>
<comment type="caution">
    <text evidence="5">The sequence shown here is derived from an EMBL/GenBank/DDBJ whole genome shotgun (WGS) entry which is preliminary data.</text>
</comment>
<protein>
    <submittedName>
        <fullName evidence="5">Trypsin</fullName>
    </submittedName>
</protein>
<dbReference type="InterPro" id="IPR050430">
    <property type="entry name" value="Peptidase_S1"/>
</dbReference>
<accession>A0A2A9F8Y5</accession>
<dbReference type="PANTHER" id="PTHR24276">
    <property type="entry name" value="POLYSERASE-RELATED"/>
    <property type="match status" value="1"/>
</dbReference>
<dbReference type="InterPro" id="IPR001314">
    <property type="entry name" value="Peptidase_S1A"/>
</dbReference>
<dbReference type="Gene3D" id="2.40.10.10">
    <property type="entry name" value="Trypsin-like serine proteases"/>
    <property type="match status" value="1"/>
</dbReference>
<sequence length="488" mass="51340">MNAHPVFFRRSAILSAALITTGLITTCLLAAAPATALSGGTEIPLKTYDFIARVSADGHGCSGVLAGPEWVITAGTCVPTGSGAPSSPVTVTAGGKTSQVTNLIPRTDRDLVLAKLATPITTVTPVALSAKAPAAGDTLTVAGYGRTADTWVPDKASSSPFKTASVTDTALSLTNADGHDTCKGDAGGPALAKAGDDKLELVGINSRSWQHGCLTVTGEQAGSTEARTDDIVGWIRSQAPELAIKCRATVPIFAVSNDLLLYGHPDPANGGPLGATQSVIGSGGWSAYVRVLAGPDGLLYGIRANGDVYRYRWTGTAWSDDSRTLVATGWNGLDKASNHNLITIDSRGDVYLINPDGTLVRGRYDTATRTWDTKTVDTGWNDYTLITGAGDGVLYGRTGDGRLYRHVWDEKTHQWTKKLVGDGGWNAFTRISSAGADVLYAVTTSGDLRWYRYLPYTETWAPGPTTVGNGGWQKFSDVEAERNACAPR</sequence>
<evidence type="ECO:0000256" key="2">
    <source>
        <dbReference type="ARBA" id="ARBA00023157"/>
    </source>
</evidence>
<name>A0A2A9F8Y5_9PSEU</name>
<dbReference type="Pfam" id="PF14517">
    <property type="entry name" value="Tachylectin"/>
    <property type="match status" value="1"/>
</dbReference>
<dbReference type="PANTHER" id="PTHR24276:SF98">
    <property type="entry name" value="FI18310P1-RELATED"/>
    <property type="match status" value="1"/>
</dbReference>
<dbReference type="InterPro" id="IPR009003">
    <property type="entry name" value="Peptidase_S1_PA"/>
</dbReference>
<reference evidence="5 6" key="1">
    <citation type="submission" date="2017-10" db="EMBL/GenBank/DDBJ databases">
        <title>Sequencing the genomes of 1000 actinobacteria strains.</title>
        <authorList>
            <person name="Klenk H.-P."/>
        </authorList>
    </citation>
    <scope>NUCLEOTIDE SEQUENCE [LARGE SCALE GENOMIC DNA]</scope>
    <source>
        <strain evidence="5 6">DSM 46092</strain>
    </source>
</reference>
<evidence type="ECO:0000256" key="1">
    <source>
        <dbReference type="ARBA" id="ARBA00007664"/>
    </source>
</evidence>
<dbReference type="GO" id="GO:0004252">
    <property type="term" value="F:serine-type endopeptidase activity"/>
    <property type="evidence" value="ECO:0007669"/>
    <property type="project" value="InterPro"/>
</dbReference>
<dbReference type="SUPFAM" id="SSF50934">
    <property type="entry name" value="Tachylectin-2"/>
    <property type="match status" value="2"/>
</dbReference>
<dbReference type="Pfam" id="PF00089">
    <property type="entry name" value="Trypsin"/>
    <property type="match status" value="1"/>
</dbReference>
<dbReference type="SMART" id="SM00020">
    <property type="entry name" value="Tryp_SPc"/>
    <property type="match status" value="1"/>
</dbReference>